<evidence type="ECO:0000256" key="1">
    <source>
        <dbReference type="ARBA" id="ARBA00022857"/>
    </source>
</evidence>
<dbReference type="SUPFAM" id="SSF51735">
    <property type="entry name" value="NAD(P)-binding Rossmann-fold domains"/>
    <property type="match status" value="1"/>
</dbReference>
<sequence>MKIVVIGGSGLIGSKLVKTLRERGHEALAASPRTGVDTITRKGLAESLDGADVVVDVANAPVWEDAAVLDFFETSGRNLLAAEAAAGVRHHLALSVVGSERLPGSGYFRAKVAQEDLIKAAGIAYTILRATQFFEFVGGIAQPTPGSDEIRVSPALFQPIASDDVVAALADLALAPPLNGTVEVAGPRAIPLDEAVRSFAQATGDTRRIVADIRARYFGAILDDRSLTPGENPRLGTIDLADWLDQQARGN</sequence>
<dbReference type="InterPro" id="IPR016040">
    <property type="entry name" value="NAD(P)-bd_dom"/>
</dbReference>
<reference evidence="3 4" key="1">
    <citation type="submission" date="2017-08" db="EMBL/GenBank/DDBJ databases">
        <title>Infants hospitalized years apart are colonized by the same room-sourced microbial strains.</title>
        <authorList>
            <person name="Brooks B."/>
            <person name="Olm M.R."/>
            <person name="Firek B.A."/>
            <person name="Baker R."/>
            <person name="Thomas B.C."/>
            <person name="Morowitz M.J."/>
            <person name="Banfield J.F."/>
        </authorList>
    </citation>
    <scope>NUCLEOTIDE SEQUENCE [LARGE SCALE GENOMIC DNA]</scope>
    <source>
        <strain evidence="3">S2_009_000_R2_73</strain>
    </source>
</reference>
<gene>
    <name evidence="3" type="ORF">DI595_01550</name>
</gene>
<dbReference type="Pfam" id="PF13460">
    <property type="entry name" value="NAD_binding_10"/>
    <property type="match status" value="1"/>
</dbReference>
<dbReference type="EMBL" id="QFOL01000005">
    <property type="protein sequence ID" value="PZP54026.1"/>
    <property type="molecule type" value="Genomic_DNA"/>
</dbReference>
<dbReference type="PANTHER" id="PTHR42748:SF3">
    <property type="entry name" value="BLL4366 PROTEIN"/>
    <property type="match status" value="1"/>
</dbReference>
<dbReference type="Proteomes" id="UP000249769">
    <property type="component" value="Unassembled WGS sequence"/>
</dbReference>
<dbReference type="Gene3D" id="3.40.50.720">
    <property type="entry name" value="NAD(P)-binding Rossmann-like Domain"/>
    <property type="match status" value="1"/>
</dbReference>
<accession>A0A2W5H7R6</accession>
<dbReference type="AlphaFoldDB" id="A0A2W5H7R6"/>
<dbReference type="PANTHER" id="PTHR42748">
    <property type="entry name" value="NITROGEN METABOLITE REPRESSION PROTEIN NMRA FAMILY MEMBER"/>
    <property type="match status" value="1"/>
</dbReference>
<protein>
    <submittedName>
        <fullName evidence="3">NmrA family transcriptional regulator</fullName>
    </submittedName>
</protein>
<organism evidence="3 4">
    <name type="scientific">Agrobacterium fabrum</name>
    <dbReference type="NCBI Taxonomy" id="1176649"/>
    <lineage>
        <taxon>Bacteria</taxon>
        <taxon>Pseudomonadati</taxon>
        <taxon>Pseudomonadota</taxon>
        <taxon>Alphaproteobacteria</taxon>
        <taxon>Hyphomicrobiales</taxon>
        <taxon>Rhizobiaceae</taxon>
        <taxon>Rhizobium/Agrobacterium group</taxon>
        <taxon>Agrobacterium</taxon>
        <taxon>Agrobacterium tumefaciens complex</taxon>
    </lineage>
</organism>
<feature type="domain" description="NAD(P)-binding" evidence="2">
    <location>
        <begin position="42"/>
        <end position="133"/>
    </location>
</feature>
<evidence type="ECO:0000313" key="3">
    <source>
        <dbReference type="EMBL" id="PZP54026.1"/>
    </source>
</evidence>
<dbReference type="InterPro" id="IPR036291">
    <property type="entry name" value="NAD(P)-bd_dom_sf"/>
</dbReference>
<evidence type="ECO:0000313" key="4">
    <source>
        <dbReference type="Proteomes" id="UP000249769"/>
    </source>
</evidence>
<name>A0A2W5H7R6_9HYPH</name>
<proteinExistence type="predicted"/>
<dbReference type="InterPro" id="IPR051164">
    <property type="entry name" value="NmrA-like_oxidored"/>
</dbReference>
<comment type="caution">
    <text evidence="3">The sequence shown here is derived from an EMBL/GenBank/DDBJ whole genome shotgun (WGS) entry which is preliminary data.</text>
</comment>
<keyword evidence="1" id="KW-0521">NADP</keyword>
<evidence type="ECO:0000259" key="2">
    <source>
        <dbReference type="Pfam" id="PF13460"/>
    </source>
</evidence>